<dbReference type="InterPro" id="IPR037523">
    <property type="entry name" value="VOC_core"/>
</dbReference>
<dbReference type="PANTHER" id="PTHR35006">
    <property type="entry name" value="GLYOXALASE FAMILY PROTEIN (AFU_ORTHOLOGUE AFUA_5G14830)"/>
    <property type="match status" value="1"/>
</dbReference>
<keyword evidence="2" id="KW-0223">Dioxygenase</keyword>
<dbReference type="SUPFAM" id="SSF54593">
    <property type="entry name" value="Glyoxalase/Bleomycin resistance protein/Dihydroxybiphenyl dioxygenase"/>
    <property type="match status" value="1"/>
</dbReference>
<keyword evidence="2" id="KW-0560">Oxidoreductase</keyword>
<comment type="caution">
    <text evidence="2">The sequence shown here is derived from an EMBL/GenBank/DDBJ whole genome shotgun (WGS) entry which is preliminary data.</text>
</comment>
<gene>
    <name evidence="2" type="ORF">CJD38_13205</name>
</gene>
<name>A0A2T5MD15_9GAMM</name>
<evidence type="ECO:0000259" key="1">
    <source>
        <dbReference type="PROSITE" id="PS51819"/>
    </source>
</evidence>
<feature type="domain" description="VOC" evidence="1">
    <location>
        <begin position="1"/>
        <end position="124"/>
    </location>
</feature>
<dbReference type="Proteomes" id="UP000244248">
    <property type="component" value="Unassembled WGS sequence"/>
</dbReference>
<keyword evidence="3" id="KW-1185">Reference proteome</keyword>
<dbReference type="Gene3D" id="3.10.180.10">
    <property type="entry name" value="2,3-Dihydroxybiphenyl 1,2-Dioxygenase, domain 1"/>
    <property type="match status" value="1"/>
</dbReference>
<dbReference type="Pfam" id="PF00903">
    <property type="entry name" value="Glyoxalase"/>
    <property type="match status" value="1"/>
</dbReference>
<proteinExistence type="predicted"/>
<dbReference type="OrthoDB" id="9800438at2"/>
<dbReference type="GO" id="GO:0051213">
    <property type="term" value="F:dioxygenase activity"/>
    <property type="evidence" value="ECO:0007669"/>
    <property type="project" value="UniProtKB-KW"/>
</dbReference>
<dbReference type="RefSeq" id="WP_107940843.1">
    <property type="nucleotide sequence ID" value="NZ_QANS01000005.1"/>
</dbReference>
<reference evidence="2 3" key="1">
    <citation type="submission" date="2018-04" db="EMBL/GenBank/DDBJ databases">
        <title>Novel species isolated from glacier.</title>
        <authorList>
            <person name="Liu Q."/>
            <person name="Xin Y.-H."/>
        </authorList>
    </citation>
    <scope>NUCLEOTIDE SEQUENCE [LARGE SCALE GENOMIC DNA]</scope>
    <source>
        <strain evidence="2 3">GT1R17</strain>
    </source>
</reference>
<sequence length="125" mass="14216">MIDHIILTVSDVKRSLEFYEASLKPLNISMNVPFKGVDGHPDLWGFGDGIKAFFWLKQGRPYPDAIHWGFEAKDNNDVDKFYEAAMAAGATDRISPRARLEYYPGYYAADVIDPDGYHFEVVHKS</sequence>
<dbReference type="PANTHER" id="PTHR35006:SF2">
    <property type="entry name" value="GLYOXALASE FAMILY PROTEIN (AFU_ORTHOLOGUE AFUA_5G14830)"/>
    <property type="match status" value="1"/>
</dbReference>
<dbReference type="AlphaFoldDB" id="A0A2T5MD15"/>
<evidence type="ECO:0000313" key="2">
    <source>
        <dbReference type="EMBL" id="PTU30472.1"/>
    </source>
</evidence>
<dbReference type="PROSITE" id="PS51819">
    <property type="entry name" value="VOC"/>
    <property type="match status" value="1"/>
</dbReference>
<protein>
    <submittedName>
        <fullName evidence="2">Extradiol dioxygenase</fullName>
    </submittedName>
</protein>
<evidence type="ECO:0000313" key="3">
    <source>
        <dbReference type="Proteomes" id="UP000244248"/>
    </source>
</evidence>
<dbReference type="EMBL" id="QANS01000005">
    <property type="protein sequence ID" value="PTU30472.1"/>
    <property type="molecule type" value="Genomic_DNA"/>
</dbReference>
<accession>A0A2T5MD15</accession>
<dbReference type="InterPro" id="IPR029068">
    <property type="entry name" value="Glyas_Bleomycin-R_OHBP_Dase"/>
</dbReference>
<organism evidence="2 3">
    <name type="scientific">Stenotrophobium rhamnosiphilum</name>
    <dbReference type="NCBI Taxonomy" id="2029166"/>
    <lineage>
        <taxon>Bacteria</taxon>
        <taxon>Pseudomonadati</taxon>
        <taxon>Pseudomonadota</taxon>
        <taxon>Gammaproteobacteria</taxon>
        <taxon>Nevskiales</taxon>
        <taxon>Nevskiaceae</taxon>
        <taxon>Stenotrophobium</taxon>
    </lineage>
</organism>
<dbReference type="InterPro" id="IPR004360">
    <property type="entry name" value="Glyas_Fos-R_dOase_dom"/>
</dbReference>